<dbReference type="PANTHER" id="PTHR43191">
    <property type="entry name" value="RRNA METHYLTRANSFERASE 3"/>
    <property type="match status" value="1"/>
</dbReference>
<dbReference type="Pfam" id="PF00588">
    <property type="entry name" value="SpoU_methylase"/>
    <property type="match status" value="1"/>
</dbReference>
<gene>
    <name evidence="5" type="ORF">HZY91_09110</name>
</gene>
<dbReference type="SUPFAM" id="SSF75217">
    <property type="entry name" value="alpha/beta knot"/>
    <property type="match status" value="1"/>
</dbReference>
<dbReference type="Gene3D" id="3.30.1330.30">
    <property type="match status" value="1"/>
</dbReference>
<proteinExistence type="inferred from homology"/>
<dbReference type="GO" id="GO:0008168">
    <property type="term" value="F:methyltransferase activity"/>
    <property type="evidence" value="ECO:0007669"/>
    <property type="project" value="UniProtKB-KW"/>
</dbReference>
<evidence type="ECO:0000256" key="2">
    <source>
        <dbReference type="ARBA" id="ARBA00022603"/>
    </source>
</evidence>
<dbReference type="PANTHER" id="PTHR43191:SF2">
    <property type="entry name" value="RRNA METHYLTRANSFERASE 3, MITOCHONDRIAL"/>
    <property type="match status" value="1"/>
</dbReference>
<dbReference type="InterPro" id="IPR029064">
    <property type="entry name" value="Ribosomal_eL30-like_sf"/>
</dbReference>
<evidence type="ECO:0000259" key="4">
    <source>
        <dbReference type="SMART" id="SM00967"/>
    </source>
</evidence>
<feature type="domain" description="RNA 2-O ribose methyltransferase substrate binding" evidence="4">
    <location>
        <begin position="31"/>
        <end position="108"/>
    </location>
</feature>
<comment type="caution">
    <text evidence="5">The sequence shown here is derived from an EMBL/GenBank/DDBJ whole genome shotgun (WGS) entry which is preliminary data.</text>
</comment>
<dbReference type="SMART" id="SM00967">
    <property type="entry name" value="SpoU_sub_bind"/>
    <property type="match status" value="1"/>
</dbReference>
<keyword evidence="6" id="KW-1185">Reference proteome</keyword>
<accession>A0ABS0LUK0</accession>
<evidence type="ECO:0000313" key="5">
    <source>
        <dbReference type="EMBL" id="MBG9987046.1"/>
    </source>
</evidence>
<evidence type="ECO:0000313" key="6">
    <source>
        <dbReference type="Proteomes" id="UP000721415"/>
    </source>
</evidence>
<protein>
    <submittedName>
        <fullName evidence="5">RNA methyltransferase</fullName>
    </submittedName>
</protein>
<dbReference type="InterPro" id="IPR051259">
    <property type="entry name" value="rRNA_Methyltransferase"/>
</dbReference>
<keyword evidence="3" id="KW-0808">Transferase</keyword>
<dbReference type="Gene3D" id="3.40.1280.10">
    <property type="match status" value="1"/>
</dbReference>
<dbReference type="SUPFAM" id="SSF55315">
    <property type="entry name" value="L30e-like"/>
    <property type="match status" value="1"/>
</dbReference>
<dbReference type="InterPro" id="IPR029026">
    <property type="entry name" value="tRNA_m1G_MTases_N"/>
</dbReference>
<name>A0ABS0LUK0_9LACT</name>
<sequence length="266" mass="29657">MEFIQSKQNQRIKDWRKLQTSKGRRKTQQYIIEGQHLIEEALRSQVNLLTILVTQKFLEQVTNQPVFKQQLMASGIEMIEVTNEIMASLTMTETSQGVLAIVGMNPLGQVSQKLNGDYYLLCDSIQDPGNLGTMIRTADAAGFDGVLIGEGCVDLYNDKVIRSTQGSLWHLPLIQENNSTLMTYIADRQLPVYATALHQEAKSYRNLAGQKGVLVLGNEAKGVSSNWLKFADEKIYIPMPGRAESLNVAVAAGILMFAWSEESKML</sequence>
<evidence type="ECO:0000256" key="3">
    <source>
        <dbReference type="ARBA" id="ARBA00022679"/>
    </source>
</evidence>
<dbReference type="RefSeq" id="WP_197115955.1">
    <property type="nucleotide sequence ID" value="NZ_JACBXQ010000005.1"/>
</dbReference>
<dbReference type="InterPro" id="IPR013123">
    <property type="entry name" value="SpoU_subst-bd"/>
</dbReference>
<dbReference type="Proteomes" id="UP000721415">
    <property type="component" value="Unassembled WGS sequence"/>
</dbReference>
<dbReference type="EMBL" id="JACBXQ010000005">
    <property type="protein sequence ID" value="MBG9987046.1"/>
    <property type="molecule type" value="Genomic_DNA"/>
</dbReference>
<dbReference type="CDD" id="cd18095">
    <property type="entry name" value="SpoU-like_rRNA-MTase"/>
    <property type="match status" value="1"/>
</dbReference>
<dbReference type="GO" id="GO:0032259">
    <property type="term" value="P:methylation"/>
    <property type="evidence" value="ECO:0007669"/>
    <property type="project" value="UniProtKB-KW"/>
</dbReference>
<dbReference type="InterPro" id="IPR001537">
    <property type="entry name" value="SpoU_MeTrfase"/>
</dbReference>
<dbReference type="Pfam" id="PF22435">
    <property type="entry name" value="MRM3-like_sub_bind"/>
    <property type="match status" value="1"/>
</dbReference>
<organism evidence="5 6">
    <name type="scientific">Facklamia lactis</name>
    <dbReference type="NCBI Taxonomy" id="2749967"/>
    <lineage>
        <taxon>Bacteria</taxon>
        <taxon>Bacillati</taxon>
        <taxon>Bacillota</taxon>
        <taxon>Bacilli</taxon>
        <taxon>Lactobacillales</taxon>
        <taxon>Aerococcaceae</taxon>
        <taxon>Facklamia</taxon>
    </lineage>
</organism>
<dbReference type="InterPro" id="IPR029028">
    <property type="entry name" value="Alpha/beta_knot_MTases"/>
</dbReference>
<comment type="similarity">
    <text evidence="1">Belongs to the class IV-like SAM-binding methyltransferase superfamily. RNA methyltransferase TrmH family.</text>
</comment>
<evidence type="ECO:0000256" key="1">
    <source>
        <dbReference type="ARBA" id="ARBA00007228"/>
    </source>
</evidence>
<keyword evidence="2 5" id="KW-0489">Methyltransferase</keyword>
<reference evidence="5 6" key="1">
    <citation type="submission" date="2020-07" db="EMBL/GenBank/DDBJ databases">
        <title>Facklamia lactis sp. nov., isolated from raw milk.</title>
        <authorList>
            <person name="Doll E.V."/>
            <person name="Huptas C."/>
            <person name="Staib L."/>
            <person name="Wenning M."/>
            <person name="Scherer S."/>
        </authorList>
    </citation>
    <scope>NUCLEOTIDE SEQUENCE [LARGE SCALE GENOMIC DNA]</scope>
    <source>
        <strain evidence="5 6">DSM 111018</strain>
    </source>
</reference>
<dbReference type="InterPro" id="IPR053888">
    <property type="entry name" value="MRM3-like_sub_bind"/>
</dbReference>